<dbReference type="Proteomes" id="UP000199636">
    <property type="component" value="Unassembled WGS sequence"/>
</dbReference>
<dbReference type="Gene3D" id="3.20.20.100">
    <property type="entry name" value="NADP-dependent oxidoreductase domain"/>
    <property type="match status" value="1"/>
</dbReference>
<accession>A0A1G8DV48</accession>
<evidence type="ECO:0000259" key="2">
    <source>
        <dbReference type="Pfam" id="PF00248"/>
    </source>
</evidence>
<organism evidence="3 4">
    <name type="scientific">Pseudomonas panipatensis</name>
    <dbReference type="NCBI Taxonomy" id="428992"/>
    <lineage>
        <taxon>Bacteria</taxon>
        <taxon>Pseudomonadati</taxon>
        <taxon>Pseudomonadota</taxon>
        <taxon>Gammaproteobacteria</taxon>
        <taxon>Pseudomonadales</taxon>
        <taxon>Pseudomonadaceae</taxon>
        <taxon>Pseudomonas</taxon>
    </lineage>
</organism>
<dbReference type="FunFam" id="3.20.20.100:FF:000004">
    <property type="entry name" value="Oxidoreductase, aldo/keto reductase"/>
    <property type="match status" value="1"/>
</dbReference>
<gene>
    <name evidence="3" type="ORF">SAMN05216272_102168</name>
</gene>
<dbReference type="STRING" id="428992.SAMN05216272_102168"/>
<dbReference type="InterPro" id="IPR023210">
    <property type="entry name" value="NADP_OxRdtase_dom"/>
</dbReference>
<dbReference type="PRINTS" id="PR00069">
    <property type="entry name" value="ALDKETRDTASE"/>
</dbReference>
<dbReference type="GO" id="GO:0016491">
    <property type="term" value="F:oxidoreductase activity"/>
    <property type="evidence" value="ECO:0007669"/>
    <property type="project" value="UniProtKB-KW"/>
</dbReference>
<dbReference type="SUPFAM" id="SSF51430">
    <property type="entry name" value="NAD(P)-linked oxidoreductase"/>
    <property type="match status" value="1"/>
</dbReference>
<dbReference type="EMBL" id="FNDS01000002">
    <property type="protein sequence ID" value="SDH61279.1"/>
    <property type="molecule type" value="Genomic_DNA"/>
</dbReference>
<evidence type="ECO:0000313" key="3">
    <source>
        <dbReference type="EMBL" id="SDH61279.1"/>
    </source>
</evidence>
<dbReference type="AlphaFoldDB" id="A0A1G8DV48"/>
<reference evidence="4" key="1">
    <citation type="submission" date="2016-10" db="EMBL/GenBank/DDBJ databases">
        <authorList>
            <person name="Varghese N."/>
            <person name="Submissions S."/>
        </authorList>
    </citation>
    <scope>NUCLEOTIDE SEQUENCE [LARGE SCALE GENOMIC DNA]</scope>
    <source>
        <strain evidence="4">CCM 7469</strain>
    </source>
</reference>
<feature type="domain" description="NADP-dependent oxidoreductase" evidence="2">
    <location>
        <begin position="15"/>
        <end position="314"/>
    </location>
</feature>
<dbReference type="RefSeq" id="WP_090261440.1">
    <property type="nucleotide sequence ID" value="NZ_FNDS01000002.1"/>
</dbReference>
<dbReference type="InterPro" id="IPR050523">
    <property type="entry name" value="AKR_Detox_Biosynth"/>
</dbReference>
<dbReference type="GO" id="GO:0005829">
    <property type="term" value="C:cytosol"/>
    <property type="evidence" value="ECO:0007669"/>
    <property type="project" value="TreeGrafter"/>
</dbReference>
<evidence type="ECO:0000313" key="4">
    <source>
        <dbReference type="Proteomes" id="UP000199636"/>
    </source>
</evidence>
<dbReference type="CDD" id="cd19081">
    <property type="entry name" value="AKR_AKR9C1"/>
    <property type="match status" value="1"/>
</dbReference>
<dbReference type="OrthoDB" id="9772407at2"/>
<protein>
    <submittedName>
        <fullName evidence="3">Predicted oxidoreductase</fullName>
    </submittedName>
</protein>
<dbReference type="PANTHER" id="PTHR43364:SF6">
    <property type="entry name" value="OXIDOREDUCTASE-RELATED"/>
    <property type="match status" value="1"/>
</dbReference>
<dbReference type="Pfam" id="PF00248">
    <property type="entry name" value="Aldo_ket_red"/>
    <property type="match status" value="1"/>
</dbReference>
<keyword evidence="4" id="KW-1185">Reference proteome</keyword>
<dbReference type="PANTHER" id="PTHR43364">
    <property type="entry name" value="NADH-SPECIFIC METHYLGLYOXAL REDUCTASE-RELATED"/>
    <property type="match status" value="1"/>
</dbReference>
<evidence type="ECO:0000256" key="1">
    <source>
        <dbReference type="ARBA" id="ARBA00023002"/>
    </source>
</evidence>
<dbReference type="InterPro" id="IPR020471">
    <property type="entry name" value="AKR"/>
</dbReference>
<proteinExistence type="predicted"/>
<keyword evidence="1" id="KW-0560">Oxidoreductase</keyword>
<name>A0A1G8DV48_9PSED</name>
<sequence>MISRELGHSGLTIPPLVFGGNVFGWTADEATSFRLLDALLDAGLNCIDSADVYSRWVPGHRGGESESIIGKWLKKTGKRDQVIIATKVGMDMGNGHKGLSAAYIEQAVERSLQRLQTDRIDLYQAHCDDSHTSLEETLGAFAELIDKGKVRVIGASNYDARRLREAKTVAEHLGLPCYQCLQPNYNLYDRADYETRLEPTVRELGIGVICYYALAGGFLSGKYRSHTDLGKSEARADKVKGYLNERGMTILVALDEVAEEYDATPAQVALAWLIARPGITAPIASASNLEQLPDLIAATQLQLSDEDIHRLDAASAY</sequence>
<dbReference type="InterPro" id="IPR036812">
    <property type="entry name" value="NAD(P)_OxRdtase_dom_sf"/>
</dbReference>